<gene>
    <name evidence="1" type="ORF">OWV82_017721</name>
</gene>
<organism evidence="1 2">
    <name type="scientific">Melia azedarach</name>
    <name type="common">Chinaberry tree</name>
    <dbReference type="NCBI Taxonomy" id="155640"/>
    <lineage>
        <taxon>Eukaryota</taxon>
        <taxon>Viridiplantae</taxon>
        <taxon>Streptophyta</taxon>
        <taxon>Embryophyta</taxon>
        <taxon>Tracheophyta</taxon>
        <taxon>Spermatophyta</taxon>
        <taxon>Magnoliopsida</taxon>
        <taxon>eudicotyledons</taxon>
        <taxon>Gunneridae</taxon>
        <taxon>Pentapetalae</taxon>
        <taxon>rosids</taxon>
        <taxon>malvids</taxon>
        <taxon>Sapindales</taxon>
        <taxon>Meliaceae</taxon>
        <taxon>Melia</taxon>
    </lineage>
</organism>
<evidence type="ECO:0000313" key="1">
    <source>
        <dbReference type="EMBL" id="KAJ4707633.1"/>
    </source>
</evidence>
<dbReference type="EMBL" id="CM051403">
    <property type="protein sequence ID" value="KAJ4707633.1"/>
    <property type="molecule type" value="Genomic_DNA"/>
</dbReference>
<dbReference type="Proteomes" id="UP001164539">
    <property type="component" value="Chromosome 10"/>
</dbReference>
<keyword evidence="1" id="KW-0436">Ligase</keyword>
<protein>
    <submittedName>
        <fullName evidence="1">Aspartate--tRNA ligase, cytoplasmic</fullName>
    </submittedName>
</protein>
<comment type="caution">
    <text evidence="1">The sequence shown here is derived from an EMBL/GenBank/DDBJ whole genome shotgun (WGS) entry which is preliminary data.</text>
</comment>
<evidence type="ECO:0000313" key="2">
    <source>
        <dbReference type="Proteomes" id="UP001164539"/>
    </source>
</evidence>
<accession>A0ACC1XA73</accession>
<keyword evidence="2" id="KW-1185">Reference proteome</keyword>
<proteinExistence type="predicted"/>
<name>A0ACC1XA73_MELAZ</name>
<sequence length="552" mass="61393">MSPDSETPSSGNVPEEGDSSQPISKKAAKKEAAKQEKERRRREIEAAAASLSVEEEGPLSKNYGNVPLSELQSVDNPGAGNWSEGVHGKNWTEVGALTESLKDQEVLIRGRVHTSRPVSGKLAFLVVRERGSTVQCVVTVKPDSVSKQMVKFVNALSKESIVDIIGVVSVPGVAIKGTTQQVEVQVKKIYCVSRAASLPINIEDASRSEAEIEKALKEGEQLVRVNQDTRLNNRIIDIRTPANQAIFRIQSQVGNIFREFLLSEGFVEIHTPKLIAGSSEGGSAIFKLDYKGQPACLAQSPQLHKQMSICGDFGRVFETGPVFRAEDSYTHRHLCEFTGLDAEMEIKKHYSEVMDIVDRLFVTIFDGLNQRCKKELEAVGKQYPFEPLKYKPKTLRLTFEEGIQMLKNAGVEIDPLGDLNTEAERKLGQLVLEKYGTEFYILNRYPLAVRPFYTMPCHDNPLYSNSFDVFIRGEEIISGAQRVHIPEFLEERAQACGIDVKTISTYIDSFRYGAPPHGGFGVGLERVVMLFCGLNNIRKTSLYPRDPLRIAP</sequence>
<reference evidence="1 2" key="1">
    <citation type="journal article" date="2023" name="Science">
        <title>Complex scaffold remodeling in plant triterpene biosynthesis.</title>
        <authorList>
            <person name="De La Pena R."/>
            <person name="Hodgson H."/>
            <person name="Liu J.C."/>
            <person name="Stephenson M.J."/>
            <person name="Martin A.C."/>
            <person name="Owen C."/>
            <person name="Harkess A."/>
            <person name="Leebens-Mack J."/>
            <person name="Jimenez L.E."/>
            <person name="Osbourn A."/>
            <person name="Sattely E.S."/>
        </authorList>
    </citation>
    <scope>NUCLEOTIDE SEQUENCE [LARGE SCALE GENOMIC DNA]</scope>
    <source>
        <strain evidence="2">cv. JPN11</strain>
        <tissue evidence="1">Leaf</tissue>
    </source>
</reference>